<reference evidence="1 2" key="1">
    <citation type="submission" date="2017-11" db="EMBL/GenBank/DDBJ databases">
        <title>The genome of Rhizophagus clarus HR1 reveals common genetic basis of auxotrophy among arbuscular mycorrhizal fungi.</title>
        <authorList>
            <person name="Kobayashi Y."/>
        </authorList>
    </citation>
    <scope>NUCLEOTIDE SEQUENCE [LARGE SCALE GENOMIC DNA]</scope>
    <source>
        <strain evidence="1 2">HR1</strain>
    </source>
</reference>
<keyword evidence="2" id="KW-1185">Reference proteome</keyword>
<sequence length="226" mass="26125">MSDEPAKVSIFLDESGPSKQILVLDHKCNRFINIKISTAKELHDRNYKDILNSYMIFSIDCCSGFNLAKSNKNFKPFSYTPRDIPILWAKSPKDVKDEYEKVFIGFKNLKPKAIKFVQYNHLEKNENESFINKLPNEIEYKQIEPSMTVNNIYQSEDLHSDVNAFFSYMEENGIAPNSGGYFSYYSEYSLSTSLLYNNTLLNDDVVDVSSSSLNPHYIQNQEQQQS</sequence>
<gene>
    <name evidence="1" type="ORF">RclHR1_00070030</name>
</gene>
<proteinExistence type="predicted"/>
<comment type="caution">
    <text evidence="1">The sequence shown here is derived from an EMBL/GenBank/DDBJ whole genome shotgun (WGS) entry which is preliminary data.</text>
</comment>
<evidence type="ECO:0000313" key="1">
    <source>
        <dbReference type="EMBL" id="GBC06663.1"/>
    </source>
</evidence>
<dbReference type="AlphaFoldDB" id="A0A2Z6S0V0"/>
<dbReference type="EMBL" id="BEXD01004092">
    <property type="protein sequence ID" value="GBC06663.1"/>
    <property type="molecule type" value="Genomic_DNA"/>
</dbReference>
<organism evidence="1 2">
    <name type="scientific">Rhizophagus clarus</name>
    <dbReference type="NCBI Taxonomy" id="94130"/>
    <lineage>
        <taxon>Eukaryota</taxon>
        <taxon>Fungi</taxon>
        <taxon>Fungi incertae sedis</taxon>
        <taxon>Mucoromycota</taxon>
        <taxon>Glomeromycotina</taxon>
        <taxon>Glomeromycetes</taxon>
        <taxon>Glomerales</taxon>
        <taxon>Glomeraceae</taxon>
        <taxon>Rhizophagus</taxon>
    </lineage>
</organism>
<dbReference type="Proteomes" id="UP000247702">
    <property type="component" value="Unassembled WGS sequence"/>
</dbReference>
<protein>
    <submittedName>
        <fullName evidence="1">Uncharacterized protein</fullName>
    </submittedName>
</protein>
<name>A0A2Z6S0V0_9GLOM</name>
<evidence type="ECO:0000313" key="2">
    <source>
        <dbReference type="Proteomes" id="UP000247702"/>
    </source>
</evidence>
<accession>A0A2Z6S0V0</accession>